<name>A0ABP1QZD1_9HEXA</name>
<evidence type="ECO:0000313" key="3">
    <source>
        <dbReference type="Proteomes" id="UP001642540"/>
    </source>
</evidence>
<keyword evidence="3" id="KW-1185">Reference proteome</keyword>
<dbReference type="EMBL" id="CAXLJM020000051">
    <property type="protein sequence ID" value="CAL8115882.1"/>
    <property type="molecule type" value="Genomic_DNA"/>
</dbReference>
<comment type="caution">
    <text evidence="2">The sequence shown here is derived from an EMBL/GenBank/DDBJ whole genome shotgun (WGS) entry which is preliminary data.</text>
</comment>
<keyword evidence="1" id="KW-1133">Transmembrane helix</keyword>
<evidence type="ECO:0000313" key="2">
    <source>
        <dbReference type="EMBL" id="CAL8115882.1"/>
    </source>
</evidence>
<organism evidence="2 3">
    <name type="scientific">Orchesella dallaii</name>
    <dbReference type="NCBI Taxonomy" id="48710"/>
    <lineage>
        <taxon>Eukaryota</taxon>
        <taxon>Metazoa</taxon>
        <taxon>Ecdysozoa</taxon>
        <taxon>Arthropoda</taxon>
        <taxon>Hexapoda</taxon>
        <taxon>Collembola</taxon>
        <taxon>Entomobryomorpha</taxon>
        <taxon>Entomobryoidea</taxon>
        <taxon>Orchesellidae</taxon>
        <taxon>Orchesellinae</taxon>
        <taxon>Orchesella</taxon>
    </lineage>
</organism>
<keyword evidence="1" id="KW-0812">Transmembrane</keyword>
<proteinExistence type="predicted"/>
<feature type="transmembrane region" description="Helical" evidence="1">
    <location>
        <begin position="165"/>
        <end position="185"/>
    </location>
</feature>
<evidence type="ECO:0000256" key="1">
    <source>
        <dbReference type="SAM" id="Phobius"/>
    </source>
</evidence>
<sequence>MSNISGNLLSKQWFLFVIIFGLNLTAVFSAERSLKSGRIVSQQQPQNSKHIYHEVRVHAENSKEHPNSVDNLDLLQELGIFAGFPPTLTKFGENSLRVVASVDPDLTENDAQKVIVNTAKELVKGTDAANKVQDDIVEAVEDTGTDVGSWFTNLWQGIQDTLHKFVRVLEVIGLIIVAILILKLYRMASEVYQFFKGIFSAPTNTVLARNSTACTVTAESVV</sequence>
<gene>
    <name evidence="2" type="ORF">ODALV1_LOCUS17053</name>
</gene>
<accession>A0ABP1QZD1</accession>
<protein>
    <submittedName>
        <fullName evidence="2">Uncharacterized protein</fullName>
    </submittedName>
</protein>
<keyword evidence="1" id="KW-0472">Membrane</keyword>
<feature type="transmembrane region" description="Helical" evidence="1">
    <location>
        <begin position="12"/>
        <end position="30"/>
    </location>
</feature>
<dbReference type="Proteomes" id="UP001642540">
    <property type="component" value="Unassembled WGS sequence"/>
</dbReference>
<reference evidence="2 3" key="1">
    <citation type="submission" date="2024-08" db="EMBL/GenBank/DDBJ databases">
        <authorList>
            <person name="Cucini C."/>
            <person name="Frati F."/>
        </authorList>
    </citation>
    <scope>NUCLEOTIDE SEQUENCE [LARGE SCALE GENOMIC DNA]</scope>
</reference>